<feature type="domain" description="Inosine/uridine-preferring nucleoside hydrolase" evidence="3">
    <location>
        <begin position="5"/>
        <end position="311"/>
    </location>
</feature>
<protein>
    <submittedName>
        <fullName evidence="4">Nucleoside hydrolase</fullName>
    </submittedName>
</protein>
<organism evidence="4 5">
    <name type="scientific">Oceanobacillus bengalensis</name>
    <dbReference type="NCBI Taxonomy" id="1435466"/>
    <lineage>
        <taxon>Bacteria</taxon>
        <taxon>Bacillati</taxon>
        <taxon>Bacillota</taxon>
        <taxon>Bacilli</taxon>
        <taxon>Bacillales</taxon>
        <taxon>Bacillaceae</taxon>
        <taxon>Oceanobacillus</taxon>
    </lineage>
</organism>
<dbReference type="GO" id="GO:0006152">
    <property type="term" value="P:purine nucleoside catabolic process"/>
    <property type="evidence" value="ECO:0007669"/>
    <property type="project" value="TreeGrafter"/>
</dbReference>
<evidence type="ECO:0000256" key="2">
    <source>
        <dbReference type="ARBA" id="ARBA00023295"/>
    </source>
</evidence>
<dbReference type="GO" id="GO:0005829">
    <property type="term" value="C:cytosol"/>
    <property type="evidence" value="ECO:0007669"/>
    <property type="project" value="TreeGrafter"/>
</dbReference>
<dbReference type="RefSeq" id="WP_121128268.1">
    <property type="nucleotide sequence ID" value="NZ_JBHUFK010000006.1"/>
</dbReference>
<evidence type="ECO:0000256" key="1">
    <source>
        <dbReference type="ARBA" id="ARBA00022801"/>
    </source>
</evidence>
<dbReference type="Proteomes" id="UP000281813">
    <property type="component" value="Unassembled WGS sequence"/>
</dbReference>
<proteinExistence type="predicted"/>
<comment type="caution">
    <text evidence="4">The sequence shown here is derived from an EMBL/GenBank/DDBJ whole genome shotgun (WGS) entry which is preliminary data.</text>
</comment>
<dbReference type="InterPro" id="IPR001910">
    <property type="entry name" value="Inosine/uridine_hydrolase_dom"/>
</dbReference>
<dbReference type="InterPro" id="IPR036452">
    <property type="entry name" value="Ribo_hydro-like"/>
</dbReference>
<keyword evidence="2" id="KW-0326">Glycosidase</keyword>
<dbReference type="CDD" id="cd00455">
    <property type="entry name" value="nuc_hydro"/>
    <property type="match status" value="1"/>
</dbReference>
<dbReference type="SUPFAM" id="SSF53590">
    <property type="entry name" value="Nucleoside hydrolase"/>
    <property type="match status" value="1"/>
</dbReference>
<sequence>MAQKVLLFADVGIDDVIAIIYSYLNNDIDLVGIVADYGNIPRENAIDNILYLRSLFQSEEAETTRIYAGAEIPMTAELPEFVPEIHGEFGLGPITPPTAGENGTFENFFEIIDVIEEYQDELVIVNIGRLTSLATMFILYGETMREVKEYYIMGGAFWVPGNVTAVSEANFHGDPVAAQIVLTYADNVTIIPMNVTERAIVTPEMVNYIDSTTGLPLIKTLLDYYYDFYKERDPNVQGSPMHDVLTIMAINREDMFTFYNLPVQIIQAVTGTERGQSIADIRAFGNLEEESETEIKRHRIAFQLDYPKFFKQFMTIMSGQLFE</sequence>
<dbReference type="Gene3D" id="3.90.245.10">
    <property type="entry name" value="Ribonucleoside hydrolase-like"/>
    <property type="match status" value="1"/>
</dbReference>
<reference evidence="4 5" key="1">
    <citation type="journal article" date="2015" name="Antonie Van Leeuwenhoek">
        <title>Oceanobacillus bengalensis sp. nov., a bacterium isolated from seawater of the Bay of Bengal.</title>
        <authorList>
            <person name="Yongchang O."/>
            <person name="Xiang W."/>
            <person name="Wang G."/>
        </authorList>
    </citation>
    <scope>NUCLEOTIDE SEQUENCE [LARGE SCALE GENOMIC DNA]</scope>
    <source>
        <strain evidence="4 5">MCCC 1K00260</strain>
    </source>
</reference>
<gene>
    <name evidence="4" type="ORF">D8M05_02345</name>
</gene>
<dbReference type="GO" id="GO:0008477">
    <property type="term" value="F:purine nucleosidase activity"/>
    <property type="evidence" value="ECO:0007669"/>
    <property type="project" value="TreeGrafter"/>
</dbReference>
<keyword evidence="5" id="KW-1185">Reference proteome</keyword>
<dbReference type="AlphaFoldDB" id="A0A494Z6Z2"/>
<dbReference type="PANTHER" id="PTHR12304:SF4">
    <property type="entry name" value="URIDINE NUCLEOSIDASE"/>
    <property type="match status" value="1"/>
</dbReference>
<accession>A0A494Z6Z2</accession>
<dbReference type="EMBL" id="RBZO01000002">
    <property type="protein sequence ID" value="RKQ18265.1"/>
    <property type="molecule type" value="Genomic_DNA"/>
</dbReference>
<dbReference type="PANTHER" id="PTHR12304">
    <property type="entry name" value="INOSINE-URIDINE PREFERRING NUCLEOSIDE HYDROLASE"/>
    <property type="match status" value="1"/>
</dbReference>
<dbReference type="Pfam" id="PF01156">
    <property type="entry name" value="IU_nuc_hydro"/>
    <property type="match status" value="1"/>
</dbReference>
<evidence type="ECO:0000313" key="4">
    <source>
        <dbReference type="EMBL" id="RKQ18265.1"/>
    </source>
</evidence>
<evidence type="ECO:0000313" key="5">
    <source>
        <dbReference type="Proteomes" id="UP000281813"/>
    </source>
</evidence>
<dbReference type="OrthoDB" id="9797882at2"/>
<name>A0A494Z6Z2_9BACI</name>
<keyword evidence="1 4" id="KW-0378">Hydrolase</keyword>
<dbReference type="InterPro" id="IPR023186">
    <property type="entry name" value="IUNH"/>
</dbReference>
<evidence type="ECO:0000259" key="3">
    <source>
        <dbReference type="Pfam" id="PF01156"/>
    </source>
</evidence>